<evidence type="ECO:0000259" key="2">
    <source>
        <dbReference type="PROSITE" id="PS50157"/>
    </source>
</evidence>
<dbReference type="InterPro" id="IPR036236">
    <property type="entry name" value="Znf_C2H2_sf"/>
</dbReference>
<keyword evidence="1" id="KW-0863">Zinc-finger</keyword>
<organism evidence="3 4">
    <name type="scientific">Dendrobium chrysotoxum</name>
    <name type="common">Orchid</name>
    <dbReference type="NCBI Taxonomy" id="161865"/>
    <lineage>
        <taxon>Eukaryota</taxon>
        <taxon>Viridiplantae</taxon>
        <taxon>Streptophyta</taxon>
        <taxon>Embryophyta</taxon>
        <taxon>Tracheophyta</taxon>
        <taxon>Spermatophyta</taxon>
        <taxon>Magnoliopsida</taxon>
        <taxon>Liliopsida</taxon>
        <taxon>Asparagales</taxon>
        <taxon>Orchidaceae</taxon>
        <taxon>Epidendroideae</taxon>
        <taxon>Malaxideae</taxon>
        <taxon>Dendrobiinae</taxon>
        <taxon>Dendrobium</taxon>
    </lineage>
</organism>
<gene>
    <name evidence="3" type="ORF">IEQ34_003641</name>
</gene>
<dbReference type="GO" id="GO:0009736">
    <property type="term" value="P:cytokinin-activated signaling pathway"/>
    <property type="evidence" value="ECO:0007669"/>
    <property type="project" value="TreeGrafter"/>
</dbReference>
<keyword evidence="1" id="KW-0862">Zinc</keyword>
<protein>
    <recommendedName>
        <fullName evidence="2">C2H2-type domain-containing protein</fullName>
    </recommendedName>
</protein>
<feature type="domain" description="C2H2-type" evidence="2">
    <location>
        <begin position="42"/>
        <end position="69"/>
    </location>
</feature>
<dbReference type="SUPFAM" id="SSF57667">
    <property type="entry name" value="beta-beta-alpha zinc fingers"/>
    <property type="match status" value="1"/>
</dbReference>
<dbReference type="GO" id="GO:0005634">
    <property type="term" value="C:nucleus"/>
    <property type="evidence" value="ECO:0007669"/>
    <property type="project" value="TreeGrafter"/>
</dbReference>
<dbReference type="PROSITE" id="PS50157">
    <property type="entry name" value="ZINC_FINGER_C2H2_2"/>
    <property type="match status" value="1"/>
</dbReference>
<evidence type="ECO:0000313" key="3">
    <source>
        <dbReference type="EMBL" id="KAH0466403.1"/>
    </source>
</evidence>
<reference evidence="3 4" key="1">
    <citation type="journal article" date="2021" name="Hortic Res">
        <title>Chromosome-scale assembly of the Dendrobium chrysotoxum genome enhances the understanding of orchid evolution.</title>
        <authorList>
            <person name="Zhang Y."/>
            <person name="Zhang G.Q."/>
            <person name="Zhang D."/>
            <person name="Liu X.D."/>
            <person name="Xu X.Y."/>
            <person name="Sun W.H."/>
            <person name="Yu X."/>
            <person name="Zhu X."/>
            <person name="Wang Z.W."/>
            <person name="Zhao X."/>
            <person name="Zhong W.Y."/>
            <person name="Chen H."/>
            <person name="Yin W.L."/>
            <person name="Huang T."/>
            <person name="Niu S.C."/>
            <person name="Liu Z.J."/>
        </authorList>
    </citation>
    <scope>NUCLEOTIDE SEQUENCE [LARGE SCALE GENOMIC DNA]</scope>
    <source>
        <strain evidence="3">Lindl</strain>
    </source>
</reference>
<accession>A0AAV7HFR3</accession>
<dbReference type="GO" id="GO:0008270">
    <property type="term" value="F:zinc ion binding"/>
    <property type="evidence" value="ECO:0007669"/>
    <property type="project" value="UniProtKB-KW"/>
</dbReference>
<dbReference type="AlphaFoldDB" id="A0AAV7HFR3"/>
<dbReference type="GO" id="GO:0000976">
    <property type="term" value="F:transcription cis-regulatory region binding"/>
    <property type="evidence" value="ECO:0007669"/>
    <property type="project" value="TreeGrafter"/>
</dbReference>
<dbReference type="GO" id="GO:0003700">
    <property type="term" value="F:DNA-binding transcription factor activity"/>
    <property type="evidence" value="ECO:0007669"/>
    <property type="project" value="TreeGrafter"/>
</dbReference>
<dbReference type="PROSITE" id="PS00028">
    <property type="entry name" value="ZINC_FINGER_C2H2_1"/>
    <property type="match status" value="1"/>
</dbReference>
<evidence type="ECO:0000256" key="1">
    <source>
        <dbReference type="PROSITE-ProRule" id="PRU00042"/>
    </source>
</evidence>
<name>A0AAV7HFR3_DENCH</name>
<dbReference type="Proteomes" id="UP000775213">
    <property type="component" value="Unassembled WGS sequence"/>
</dbReference>
<dbReference type="PANTHER" id="PTHR46353:SF7">
    <property type="entry name" value="OS01G0512700 PROTEIN"/>
    <property type="match status" value="1"/>
</dbReference>
<dbReference type="PANTHER" id="PTHR46353">
    <property type="entry name" value="ZINC FINGER PROTEIN 5"/>
    <property type="match status" value="1"/>
</dbReference>
<dbReference type="Gene3D" id="3.30.160.60">
    <property type="entry name" value="Classic Zinc Finger"/>
    <property type="match status" value="1"/>
</dbReference>
<sequence length="247" mass="25967">MATAVPGLKLFGVHVTDKLATDTTDSTNVTDAAAAAADPRKYECQYCLREFINSQALGGHQNAHKKERQQLKRAHAAAAAAAAAEAAAAASHNFFFTAFSPPPVSSTGCNNWVFFSQPSRTHFYSSRDSAGQFTGVGHRSLSMVGPKRSGGGEDVCGLDLHLSLAPAGVSQIVLEAVLDVVELNGSVSGKVNSAISRALGATMWLPFDDLSGGAPHSAKPMERSRKAKWRSRTECASNAGLCVGHRV</sequence>
<comment type="caution">
    <text evidence="3">The sequence shown here is derived from an EMBL/GenBank/DDBJ whole genome shotgun (WGS) entry which is preliminary data.</text>
</comment>
<dbReference type="InterPro" id="IPR013087">
    <property type="entry name" value="Znf_C2H2_type"/>
</dbReference>
<proteinExistence type="predicted"/>
<keyword evidence="1" id="KW-0479">Metal-binding</keyword>
<dbReference type="GO" id="GO:0009740">
    <property type="term" value="P:gibberellic acid mediated signaling pathway"/>
    <property type="evidence" value="ECO:0007669"/>
    <property type="project" value="TreeGrafter"/>
</dbReference>
<evidence type="ECO:0000313" key="4">
    <source>
        <dbReference type="Proteomes" id="UP000775213"/>
    </source>
</evidence>
<keyword evidence="4" id="KW-1185">Reference proteome</keyword>
<dbReference type="InterPro" id="IPR044299">
    <property type="entry name" value="GIS3/ZFP5/ZFP6"/>
</dbReference>
<dbReference type="GO" id="GO:0010090">
    <property type="term" value="P:trichome morphogenesis"/>
    <property type="evidence" value="ECO:0007669"/>
    <property type="project" value="InterPro"/>
</dbReference>
<dbReference type="EMBL" id="JAGFBR010000005">
    <property type="protein sequence ID" value="KAH0466403.1"/>
    <property type="molecule type" value="Genomic_DNA"/>
</dbReference>